<feature type="chain" id="PRO_5045964853" evidence="6">
    <location>
        <begin position="33"/>
        <end position="417"/>
    </location>
</feature>
<gene>
    <name evidence="8" type="ORF">AB1207_22740</name>
</gene>
<dbReference type="PANTHER" id="PTHR30329:SF21">
    <property type="entry name" value="LIPOPROTEIN YIAD-RELATED"/>
    <property type="match status" value="1"/>
</dbReference>
<dbReference type="PROSITE" id="PS51257">
    <property type="entry name" value="PROKAR_LIPOPROTEIN"/>
    <property type="match status" value="1"/>
</dbReference>
<dbReference type="Pfam" id="PF00691">
    <property type="entry name" value="OmpA"/>
    <property type="match status" value="1"/>
</dbReference>
<dbReference type="Proteomes" id="UP001555826">
    <property type="component" value="Unassembled WGS sequence"/>
</dbReference>
<reference evidence="8 9" key="1">
    <citation type="submission" date="2024-07" db="EMBL/GenBank/DDBJ databases">
        <authorList>
            <person name="Thanompreechachai J."/>
            <person name="Duangmal K."/>
        </authorList>
    </citation>
    <scope>NUCLEOTIDE SEQUENCE [LARGE SCALE GENOMIC DNA]</scope>
    <source>
        <strain evidence="8 9">KCTC 19886</strain>
    </source>
</reference>
<feature type="region of interest" description="Disordered" evidence="5">
    <location>
        <begin position="222"/>
        <end position="243"/>
    </location>
</feature>
<dbReference type="InterPro" id="IPR006665">
    <property type="entry name" value="OmpA-like"/>
</dbReference>
<feature type="domain" description="OmpA-like" evidence="7">
    <location>
        <begin position="293"/>
        <end position="415"/>
    </location>
</feature>
<feature type="region of interest" description="Disordered" evidence="5">
    <location>
        <begin position="30"/>
        <end position="77"/>
    </location>
</feature>
<evidence type="ECO:0000256" key="2">
    <source>
        <dbReference type="ARBA" id="ARBA00023136"/>
    </source>
</evidence>
<proteinExistence type="predicted"/>
<feature type="compositionally biased region" description="Low complexity" evidence="5">
    <location>
        <begin position="223"/>
        <end position="239"/>
    </location>
</feature>
<evidence type="ECO:0000256" key="5">
    <source>
        <dbReference type="SAM" id="MobiDB-lite"/>
    </source>
</evidence>
<organism evidence="8 9">
    <name type="scientific">Kineococcus endophyticus</name>
    <dbReference type="NCBI Taxonomy" id="1181883"/>
    <lineage>
        <taxon>Bacteria</taxon>
        <taxon>Bacillati</taxon>
        <taxon>Actinomycetota</taxon>
        <taxon>Actinomycetes</taxon>
        <taxon>Kineosporiales</taxon>
        <taxon>Kineosporiaceae</taxon>
        <taxon>Kineococcus</taxon>
    </lineage>
</organism>
<accession>A0ABV3PD47</accession>
<evidence type="ECO:0000256" key="1">
    <source>
        <dbReference type="ARBA" id="ARBA00004442"/>
    </source>
</evidence>
<evidence type="ECO:0000256" key="4">
    <source>
        <dbReference type="PROSITE-ProRule" id="PRU00473"/>
    </source>
</evidence>
<dbReference type="PROSITE" id="PS51123">
    <property type="entry name" value="OMPA_2"/>
    <property type="match status" value="1"/>
</dbReference>
<keyword evidence="2 4" id="KW-0472">Membrane</keyword>
<evidence type="ECO:0000313" key="8">
    <source>
        <dbReference type="EMBL" id="MEW9267568.1"/>
    </source>
</evidence>
<dbReference type="RefSeq" id="WP_367640959.1">
    <property type="nucleotide sequence ID" value="NZ_JBFNQN010000019.1"/>
</dbReference>
<evidence type="ECO:0000259" key="7">
    <source>
        <dbReference type="PROSITE" id="PS51123"/>
    </source>
</evidence>
<dbReference type="PRINTS" id="PR01021">
    <property type="entry name" value="OMPADOMAIN"/>
</dbReference>
<comment type="caution">
    <text evidence="8">The sequence shown here is derived from an EMBL/GenBank/DDBJ whole genome shotgun (WGS) entry which is preliminary data.</text>
</comment>
<dbReference type="SUPFAM" id="SSF103088">
    <property type="entry name" value="OmpA-like"/>
    <property type="match status" value="1"/>
</dbReference>
<feature type="compositionally biased region" description="Low complexity" evidence="5">
    <location>
        <begin position="30"/>
        <end position="61"/>
    </location>
</feature>
<evidence type="ECO:0000256" key="3">
    <source>
        <dbReference type="ARBA" id="ARBA00023237"/>
    </source>
</evidence>
<feature type="signal peptide" evidence="6">
    <location>
        <begin position="1"/>
        <end position="32"/>
    </location>
</feature>
<protein>
    <submittedName>
        <fullName evidence="8">OmpA family protein</fullName>
    </submittedName>
</protein>
<dbReference type="CDD" id="cd07185">
    <property type="entry name" value="OmpA_C-like"/>
    <property type="match status" value="1"/>
</dbReference>
<dbReference type="Gene3D" id="3.30.1330.60">
    <property type="entry name" value="OmpA-like domain"/>
    <property type="match status" value="1"/>
</dbReference>
<dbReference type="InterPro" id="IPR036737">
    <property type="entry name" value="OmpA-like_sf"/>
</dbReference>
<keyword evidence="3" id="KW-0998">Cell outer membrane</keyword>
<dbReference type="InterPro" id="IPR050330">
    <property type="entry name" value="Bact_OuterMem_StrucFunc"/>
</dbReference>
<comment type="subcellular location">
    <subcellularLocation>
        <location evidence="1">Cell outer membrane</location>
    </subcellularLocation>
</comment>
<keyword evidence="9" id="KW-1185">Reference proteome</keyword>
<evidence type="ECO:0000256" key="6">
    <source>
        <dbReference type="SAM" id="SignalP"/>
    </source>
</evidence>
<evidence type="ECO:0000313" key="9">
    <source>
        <dbReference type="Proteomes" id="UP001555826"/>
    </source>
</evidence>
<dbReference type="EMBL" id="JBFNQN010000019">
    <property type="protein sequence ID" value="MEW9267568.1"/>
    <property type="molecule type" value="Genomic_DNA"/>
</dbReference>
<keyword evidence="6" id="KW-0732">Signal</keyword>
<sequence length="417" mass="40795">MRALPTTVVTPALLLSLALAAGLGACTAQRQAAPSGTGSPSSPASPTGSASTGGSTGGSTPQVPVVPGLRPGEVPPVPLITVPDVTALTASQRATSDRLAESLSAIAGATPGLEVTAARCDGTGAVVNGAGTLVPHGEGAGVVSDGRGTVVVEGDGAGVSTTDGVTIVNNGDGTGSYSDGTTSISLDGGGAGSYVDGRRTVTLSGDGAGTSVDGSRTTTVNADGSGTWTDGTRTTTNEGDGSGTYTDGTLTIVNDGTGQALVDGVPVAADPLPPVGRAGSFPPVQALAPLGNVCGTLVRLPGDVLFDFDSARVRADAAPVLQVLADALQASPPAQPVRVDGHTDGFGTDAYNQDLSVRRATAVASWLGGHGVTASLAPQGFGETRPIAPETVDGHDDPAGRQLNRRVEFVLPGPSAP</sequence>
<name>A0ABV3PD47_9ACTN</name>
<dbReference type="PANTHER" id="PTHR30329">
    <property type="entry name" value="STATOR ELEMENT OF FLAGELLAR MOTOR COMPLEX"/>
    <property type="match status" value="1"/>
</dbReference>
<dbReference type="InterPro" id="IPR006664">
    <property type="entry name" value="OMP_bac"/>
</dbReference>